<accession>A0A397UIZ8</accession>
<keyword evidence="3" id="KW-1185">Reference proteome</keyword>
<name>A0A397UIZ8_9GLOM</name>
<protein>
    <submittedName>
        <fullName evidence="2">Uncharacterized protein</fullName>
    </submittedName>
</protein>
<proteinExistence type="predicted"/>
<evidence type="ECO:0000256" key="1">
    <source>
        <dbReference type="SAM" id="MobiDB-lite"/>
    </source>
</evidence>
<dbReference type="EMBL" id="QKWP01001272">
    <property type="protein sequence ID" value="RIB10255.1"/>
    <property type="molecule type" value="Genomic_DNA"/>
</dbReference>
<feature type="region of interest" description="Disordered" evidence="1">
    <location>
        <begin position="191"/>
        <end position="236"/>
    </location>
</feature>
<evidence type="ECO:0000313" key="2">
    <source>
        <dbReference type="EMBL" id="RIB10255.1"/>
    </source>
</evidence>
<reference evidence="2 3" key="1">
    <citation type="submission" date="2018-06" db="EMBL/GenBank/DDBJ databases">
        <title>Comparative genomics reveals the genomic features of Rhizophagus irregularis, R. cerebriforme, R. diaphanum and Gigaspora rosea, and their symbiotic lifestyle signature.</title>
        <authorList>
            <person name="Morin E."/>
            <person name="San Clemente H."/>
            <person name="Chen E.C.H."/>
            <person name="De La Providencia I."/>
            <person name="Hainaut M."/>
            <person name="Kuo A."/>
            <person name="Kohler A."/>
            <person name="Murat C."/>
            <person name="Tang N."/>
            <person name="Roy S."/>
            <person name="Loubradou J."/>
            <person name="Henrissat B."/>
            <person name="Grigoriev I.V."/>
            <person name="Corradi N."/>
            <person name="Roux C."/>
            <person name="Martin F.M."/>
        </authorList>
    </citation>
    <scope>NUCLEOTIDE SEQUENCE [LARGE SCALE GENOMIC DNA]</scope>
    <source>
        <strain evidence="2 3">DAOM 194757</strain>
    </source>
</reference>
<sequence length="236" mass="28638">MRFEQNKQLLADSEHYNLIIQSIDEAFLDSLKTVQVLQNLRQDLYNSIQSSFDIKKINNLKDAFDWLNINKIEVETCLQENQFLYNLKEKIIEIYSDEEKDHYFINIEEDIDIFNEDIENFINKTIKKNIIYKLIKEIFKKSGEDWIKNINKRIKDTDDVQSFFKLLRDTITNKRLKGLIDKNIRNYFKKKEEKEQEEQNKKHDLDNKNESDSKKPRKQRIMKKEKDYKKELISNI</sequence>
<organism evidence="2 3">
    <name type="scientific">Gigaspora rosea</name>
    <dbReference type="NCBI Taxonomy" id="44941"/>
    <lineage>
        <taxon>Eukaryota</taxon>
        <taxon>Fungi</taxon>
        <taxon>Fungi incertae sedis</taxon>
        <taxon>Mucoromycota</taxon>
        <taxon>Glomeromycotina</taxon>
        <taxon>Glomeromycetes</taxon>
        <taxon>Diversisporales</taxon>
        <taxon>Gigasporaceae</taxon>
        <taxon>Gigaspora</taxon>
    </lineage>
</organism>
<feature type="compositionally biased region" description="Basic and acidic residues" evidence="1">
    <location>
        <begin position="222"/>
        <end position="236"/>
    </location>
</feature>
<gene>
    <name evidence="2" type="ORF">C2G38_2206613</name>
</gene>
<comment type="caution">
    <text evidence="2">The sequence shown here is derived from an EMBL/GenBank/DDBJ whole genome shotgun (WGS) entry which is preliminary data.</text>
</comment>
<dbReference type="AlphaFoldDB" id="A0A397UIZ8"/>
<feature type="compositionally biased region" description="Basic and acidic residues" evidence="1">
    <location>
        <begin position="191"/>
        <end position="214"/>
    </location>
</feature>
<dbReference type="Proteomes" id="UP000266673">
    <property type="component" value="Unassembled WGS sequence"/>
</dbReference>
<dbReference type="OrthoDB" id="2409081at2759"/>
<evidence type="ECO:0000313" key="3">
    <source>
        <dbReference type="Proteomes" id="UP000266673"/>
    </source>
</evidence>